<keyword evidence="1" id="KW-0812">Transmembrane</keyword>
<keyword evidence="1" id="KW-0472">Membrane</keyword>
<dbReference type="EMBL" id="UGOY01000001">
    <property type="protein sequence ID" value="STY21669.1"/>
    <property type="molecule type" value="Genomic_DNA"/>
</dbReference>
<evidence type="ECO:0000313" key="4">
    <source>
        <dbReference type="Proteomes" id="UP000054820"/>
    </source>
</evidence>
<evidence type="ECO:0000256" key="1">
    <source>
        <dbReference type="SAM" id="Phobius"/>
    </source>
</evidence>
<evidence type="ECO:0000313" key="3">
    <source>
        <dbReference type="EMBL" id="STY21669.1"/>
    </source>
</evidence>
<dbReference type="SUPFAM" id="SSF49464">
    <property type="entry name" value="Carboxypeptidase regulatory domain-like"/>
    <property type="match status" value="1"/>
</dbReference>
<dbReference type="InterPro" id="IPR008969">
    <property type="entry name" value="CarboxyPept-like_regulatory"/>
</dbReference>
<feature type="transmembrane region" description="Helical" evidence="1">
    <location>
        <begin position="253"/>
        <end position="275"/>
    </location>
</feature>
<reference evidence="3 5" key="2">
    <citation type="submission" date="2018-06" db="EMBL/GenBank/DDBJ databases">
        <authorList>
            <consortium name="Pathogen Informatics"/>
            <person name="Doyle S."/>
        </authorList>
    </citation>
    <scope>NUCLEOTIDE SEQUENCE [LARGE SCALE GENOMIC DNA]</scope>
    <source>
        <strain evidence="3 5">NCTC11991</strain>
    </source>
</reference>
<evidence type="ECO:0008006" key="6">
    <source>
        <dbReference type="Google" id="ProtNLM"/>
    </source>
</evidence>
<organism evidence="3 5">
    <name type="scientific">Legionella steigerwaltii</name>
    <dbReference type="NCBI Taxonomy" id="460"/>
    <lineage>
        <taxon>Bacteria</taxon>
        <taxon>Pseudomonadati</taxon>
        <taxon>Pseudomonadota</taxon>
        <taxon>Gammaproteobacteria</taxon>
        <taxon>Legionellales</taxon>
        <taxon>Legionellaceae</taxon>
        <taxon>Legionella</taxon>
    </lineage>
</organism>
<dbReference type="Proteomes" id="UP000255110">
    <property type="component" value="Unassembled WGS sequence"/>
</dbReference>
<dbReference type="RefSeq" id="WP_058478231.1">
    <property type="nucleotide sequence ID" value="NZ_CAAAIO010000015.1"/>
</dbReference>
<dbReference type="EMBL" id="LNYZ01000027">
    <property type="protein sequence ID" value="KTD72003.1"/>
    <property type="molecule type" value="Genomic_DNA"/>
</dbReference>
<protein>
    <recommendedName>
        <fullName evidence="6">Carboxypeptidase regulatory-like domain-containing protein</fullName>
    </recommendedName>
</protein>
<accession>A0A378L7L3</accession>
<evidence type="ECO:0000313" key="2">
    <source>
        <dbReference type="EMBL" id="KTD72003.1"/>
    </source>
</evidence>
<dbReference type="STRING" id="460.Lstg_2704"/>
<sequence length="281" mass="30406">MKAFVSGFARSFISGQPIADATITVLENKQLKFQTDSSGKFGPIEWTVGEPITLVFEKPGSFWTGYKTTQTATLIVPPEGINNEDFLKNISFQVASNMAYKFLAFAMGETEDPEACQIAATVTPPNTTMDDIPQGVEGVTVSLSPKVDVRTFYFGIFPIVHKTNPFIRTLDKTSLDGGVAFLNVPPGDYTMEARKDDIPFSKVTIRARKGIVVNASPPQGPTMLMDASLAHDTTMTQKPKMHGVERKPNQFSFFRPALALGLTAAAVGVLAATTLSKSCTP</sequence>
<name>A0A378L7L3_9GAMM</name>
<keyword evidence="1" id="KW-1133">Transmembrane helix</keyword>
<dbReference type="Proteomes" id="UP000054820">
    <property type="component" value="Unassembled WGS sequence"/>
</dbReference>
<dbReference type="AlphaFoldDB" id="A0A378L7L3"/>
<keyword evidence="4" id="KW-1185">Reference proteome</keyword>
<proteinExistence type="predicted"/>
<evidence type="ECO:0000313" key="5">
    <source>
        <dbReference type="Proteomes" id="UP000255110"/>
    </source>
</evidence>
<dbReference type="OrthoDB" id="5634787at2"/>
<gene>
    <name evidence="2" type="ORF">Lstg_2704</name>
    <name evidence="3" type="ORF">NCTC11991_00237</name>
</gene>
<reference evidence="2 4" key="1">
    <citation type="submission" date="2015-11" db="EMBL/GenBank/DDBJ databases">
        <title>Genomic analysis of 38 Legionella species identifies large and diverse effector repertoires.</title>
        <authorList>
            <person name="Burstein D."/>
            <person name="Amaro F."/>
            <person name="Zusman T."/>
            <person name="Lifshitz Z."/>
            <person name="Cohen O."/>
            <person name="Gilbert J.A."/>
            <person name="Pupko T."/>
            <person name="Shuman H.A."/>
            <person name="Segal G."/>
        </authorList>
    </citation>
    <scope>NUCLEOTIDE SEQUENCE [LARGE SCALE GENOMIC DNA]</scope>
    <source>
        <strain evidence="2 4">SC-18-C9</strain>
    </source>
</reference>